<evidence type="ECO:0000313" key="3">
    <source>
        <dbReference type="Proteomes" id="UP000837857"/>
    </source>
</evidence>
<dbReference type="InterPro" id="IPR005079">
    <property type="entry name" value="Peptidase_C45_hydrolase"/>
</dbReference>
<proteinExistence type="predicted"/>
<name>A0ABN8HPC7_9NEOP</name>
<dbReference type="InterPro" id="IPR047801">
    <property type="entry name" value="Peptidase_C45"/>
</dbReference>
<accession>A0ABN8HPC7</accession>
<reference evidence="2" key="1">
    <citation type="submission" date="2022-03" db="EMBL/GenBank/DDBJ databases">
        <authorList>
            <person name="Martin H S."/>
        </authorList>
    </citation>
    <scope>NUCLEOTIDE SEQUENCE</scope>
</reference>
<dbReference type="PANTHER" id="PTHR34180:SF1">
    <property type="entry name" value="BETA-ALANYL-DOPAMINE_CARCININE HYDROLASE"/>
    <property type="match status" value="1"/>
</dbReference>
<dbReference type="EMBL" id="OW152813">
    <property type="protein sequence ID" value="CAH2035094.1"/>
    <property type="molecule type" value="Genomic_DNA"/>
</dbReference>
<dbReference type="Pfam" id="PF03417">
    <property type="entry name" value="AAT"/>
    <property type="match status" value="1"/>
</dbReference>
<dbReference type="NCBIfam" id="NF040521">
    <property type="entry name" value="C45_proenzyme"/>
    <property type="match status" value="1"/>
</dbReference>
<keyword evidence="3" id="KW-1185">Reference proteome</keyword>
<dbReference type="InterPro" id="IPR047794">
    <property type="entry name" value="C45_proenzyme-like"/>
</dbReference>
<gene>
    <name evidence="2" type="ORF">IPOD504_LOCUS412</name>
</gene>
<sequence length="394" mass="44282">MRELYGNSVSREHIGRRKAVPVIYLRGSHYEVGYDVGRNFASVIQSFLETFQGLKSFEKEYKTASGRNAYDKTLANMRQRYPHYVKEIQGIADGANVSFHQLFLLHMDDIIETVNENSASRYDRGGCSDIAFNTPANTVIGHTEDALMETLNHFYIMSAHVIPTPEDKEHGAVEERFASLCYAGQLPGYTMGFNENGLVFTINTLSPQNLKPGNTPRTFITRALLAARDPAEANNILLDQGLGIGNGFSTNMIWTNAKGERQLLNIEVAPDLKNDKSIINVQKYDSEPLMHCNAYLREQVQQVTGAIIDSSRARMKAIRQHLPPKSRSDIEEIISDTTYQEYPVFQTNVDAQIQTIAAGIFDMNASTWSIYIDKPNEAEPVAILPMRFIMLNKS</sequence>
<evidence type="ECO:0000313" key="2">
    <source>
        <dbReference type="EMBL" id="CAH2035094.1"/>
    </source>
</evidence>
<organism evidence="2 3">
    <name type="scientific">Iphiclides podalirius</name>
    <name type="common">scarce swallowtail</name>
    <dbReference type="NCBI Taxonomy" id="110791"/>
    <lineage>
        <taxon>Eukaryota</taxon>
        <taxon>Metazoa</taxon>
        <taxon>Ecdysozoa</taxon>
        <taxon>Arthropoda</taxon>
        <taxon>Hexapoda</taxon>
        <taxon>Insecta</taxon>
        <taxon>Pterygota</taxon>
        <taxon>Neoptera</taxon>
        <taxon>Endopterygota</taxon>
        <taxon>Lepidoptera</taxon>
        <taxon>Glossata</taxon>
        <taxon>Ditrysia</taxon>
        <taxon>Papilionoidea</taxon>
        <taxon>Papilionidae</taxon>
        <taxon>Papilioninae</taxon>
        <taxon>Iphiclides</taxon>
    </lineage>
</organism>
<evidence type="ECO:0000259" key="1">
    <source>
        <dbReference type="Pfam" id="PF03417"/>
    </source>
</evidence>
<protein>
    <recommendedName>
        <fullName evidence="1">Peptidase C45 hydrolase domain-containing protein</fullName>
    </recommendedName>
</protein>
<dbReference type="Gene3D" id="1.10.10.2120">
    <property type="match status" value="1"/>
</dbReference>
<feature type="non-terminal residue" evidence="2">
    <location>
        <position position="1"/>
    </location>
</feature>
<dbReference type="PANTHER" id="PTHR34180">
    <property type="entry name" value="PEPTIDASE C45"/>
    <property type="match status" value="1"/>
</dbReference>
<dbReference type="Gene3D" id="3.60.60.10">
    <property type="entry name" value="Penicillin V Acylase, Chain A"/>
    <property type="match status" value="1"/>
</dbReference>
<feature type="domain" description="Peptidase C45 hydrolase" evidence="1">
    <location>
        <begin position="134"/>
        <end position="376"/>
    </location>
</feature>
<dbReference type="Proteomes" id="UP000837857">
    <property type="component" value="Chromosome 1"/>
</dbReference>